<proteinExistence type="predicted"/>
<dbReference type="InterPro" id="IPR046732">
    <property type="entry name" value="DUF6624"/>
</dbReference>
<dbReference type="STRING" id="1801780.A2917_00480"/>
<comment type="caution">
    <text evidence="2">The sequence shown here is derived from an EMBL/GenBank/DDBJ whole genome shotgun (WGS) entry which is preliminary data.</text>
</comment>
<evidence type="ECO:0000313" key="2">
    <source>
        <dbReference type="EMBL" id="OGI95776.1"/>
    </source>
</evidence>
<sequence>MSIEDSQPKIHYPDIASELQSMTDVDQDMRDRSETEPDFWDDEVDKRNTERMKEIIAKIGFPTISKVGKEASHNAWLLIQHADLDVEFQKMCLELMKGLPSQEVARRDVAYLEDRIRVNQKQGQIYGTQFTQEGGKHIPQPIEDEENVDIRRAKMGMDTLADQIALMYKKYPFTNEK</sequence>
<organism evidence="2 3">
    <name type="scientific">Candidatus Nomurabacteria bacterium RIFCSPLOWO2_01_FULL_42_17</name>
    <dbReference type="NCBI Taxonomy" id="1801780"/>
    <lineage>
        <taxon>Bacteria</taxon>
        <taxon>Candidatus Nomuraibacteriota</taxon>
    </lineage>
</organism>
<dbReference type="EMBL" id="MFVE01000002">
    <property type="protein sequence ID" value="OGI95776.1"/>
    <property type="molecule type" value="Genomic_DNA"/>
</dbReference>
<reference evidence="2 3" key="1">
    <citation type="journal article" date="2016" name="Nat. Commun.">
        <title>Thousands of microbial genomes shed light on interconnected biogeochemical processes in an aquifer system.</title>
        <authorList>
            <person name="Anantharaman K."/>
            <person name="Brown C.T."/>
            <person name="Hug L.A."/>
            <person name="Sharon I."/>
            <person name="Castelle C.J."/>
            <person name="Probst A.J."/>
            <person name="Thomas B.C."/>
            <person name="Singh A."/>
            <person name="Wilkins M.J."/>
            <person name="Karaoz U."/>
            <person name="Brodie E.L."/>
            <person name="Williams K.H."/>
            <person name="Hubbard S.S."/>
            <person name="Banfield J.F."/>
        </authorList>
    </citation>
    <scope>NUCLEOTIDE SEQUENCE [LARGE SCALE GENOMIC DNA]</scope>
</reference>
<gene>
    <name evidence="2" type="ORF">A2917_00480</name>
</gene>
<dbReference type="Proteomes" id="UP000178104">
    <property type="component" value="Unassembled WGS sequence"/>
</dbReference>
<protein>
    <submittedName>
        <fullName evidence="2">Uncharacterized protein</fullName>
    </submittedName>
</protein>
<evidence type="ECO:0000256" key="1">
    <source>
        <dbReference type="SAM" id="MobiDB-lite"/>
    </source>
</evidence>
<feature type="compositionally biased region" description="Basic and acidic residues" evidence="1">
    <location>
        <begin position="1"/>
        <end position="12"/>
    </location>
</feature>
<dbReference type="AlphaFoldDB" id="A0A1F6XNQ7"/>
<evidence type="ECO:0000313" key="3">
    <source>
        <dbReference type="Proteomes" id="UP000178104"/>
    </source>
</evidence>
<accession>A0A1F6XNQ7</accession>
<name>A0A1F6XNQ7_9BACT</name>
<dbReference type="Pfam" id="PF20329">
    <property type="entry name" value="DUF6624"/>
    <property type="match status" value="1"/>
</dbReference>
<feature type="region of interest" description="Disordered" evidence="1">
    <location>
        <begin position="1"/>
        <end position="45"/>
    </location>
</feature>